<sequence>MDDFVGRVKEIQDITNRLISRSNTSTVVIVYGLRAIGKSSIVRQICHRIQDFEVEWVDLKNPKLTAGDLTVEEIIYLLSQCRLKLLSQEFYPSTERLAPVYLAFLHRMSKPLQEKLSIINYIPGTFDEKEALEMMGPENSNHEYLRSAVNRHVIQKYDVHKRFNIHGILRDCISEYMLIKDLPLVRGRFCRIFSKILQELENKSFTSDYQWALCQLNLEQQNFNKLLTDVFHCTSDTYQVFVNIASFQFNTTSPTFLFNSPDSYEMGMMFYKECLRLTQQYKNNYDSSKVLSGLGSVITNIKGDYILGERHYRNALRIRQNGPAVNDCSLAFLYQSLGWNLGCQGKSQEAIVFLEKALTIEIELGMNLENLILSTLQSLALFHLDLDHMDIGEKYQLEALRRRRQAIGTDMHPILGAMLNNVGEMYQKKGHISQAEYYFRRGLEIKTQTNAAWKSIALSECFGRAFMAKKMYKEAVRHFREAVRRHGDSQSRDYGVLSLQCRLAECLICLEKHEEVIDLITSACRQKDAAIRHKPTTLTILSCYRILQNAQLAIGKFSDAHISHEQGCREYERLKDLFEGLGNDRRTGESSNRMD</sequence>
<protein>
    <recommendedName>
        <fullName evidence="6">Nephrocystin-3</fullName>
    </recommendedName>
</protein>
<keyword evidence="1" id="KW-0677">Repeat</keyword>
<dbReference type="PANTHER" id="PTHR45641">
    <property type="entry name" value="TETRATRICOPEPTIDE REPEAT PROTEIN (AFU_ORTHOLOGUE AFUA_6G03870)"/>
    <property type="match status" value="1"/>
</dbReference>
<name>A0A8W8J928_MAGGI</name>
<dbReference type="Gene3D" id="1.25.40.10">
    <property type="entry name" value="Tetratricopeptide repeat domain"/>
    <property type="match status" value="2"/>
</dbReference>
<proteinExistence type="predicted"/>
<reference evidence="4" key="1">
    <citation type="submission" date="2022-08" db="UniProtKB">
        <authorList>
            <consortium name="EnsemblMetazoa"/>
        </authorList>
    </citation>
    <scope>IDENTIFICATION</scope>
    <source>
        <strain evidence="4">05x7-T-G4-1.051#20</strain>
    </source>
</reference>
<organism evidence="4 5">
    <name type="scientific">Magallana gigas</name>
    <name type="common">Pacific oyster</name>
    <name type="synonym">Crassostrea gigas</name>
    <dbReference type="NCBI Taxonomy" id="29159"/>
    <lineage>
        <taxon>Eukaryota</taxon>
        <taxon>Metazoa</taxon>
        <taxon>Spiralia</taxon>
        <taxon>Lophotrochozoa</taxon>
        <taxon>Mollusca</taxon>
        <taxon>Bivalvia</taxon>
        <taxon>Autobranchia</taxon>
        <taxon>Pteriomorphia</taxon>
        <taxon>Ostreida</taxon>
        <taxon>Ostreoidea</taxon>
        <taxon>Ostreidae</taxon>
        <taxon>Magallana</taxon>
    </lineage>
</organism>
<dbReference type="SMART" id="SM00028">
    <property type="entry name" value="TPR"/>
    <property type="match status" value="4"/>
</dbReference>
<dbReference type="PROSITE" id="PS50005">
    <property type="entry name" value="TPR"/>
    <property type="match status" value="1"/>
</dbReference>
<accession>A0A8W8J928</accession>
<evidence type="ECO:0000313" key="5">
    <source>
        <dbReference type="Proteomes" id="UP000005408"/>
    </source>
</evidence>
<dbReference type="Gene3D" id="3.40.50.300">
    <property type="entry name" value="P-loop containing nucleotide triphosphate hydrolases"/>
    <property type="match status" value="1"/>
</dbReference>
<dbReference type="InterPro" id="IPR019734">
    <property type="entry name" value="TPR_rpt"/>
</dbReference>
<evidence type="ECO:0000256" key="2">
    <source>
        <dbReference type="ARBA" id="ARBA00022803"/>
    </source>
</evidence>
<dbReference type="EnsemblMetazoa" id="G17700.1">
    <property type="protein sequence ID" value="G17700.1:cds"/>
    <property type="gene ID" value="G17700"/>
</dbReference>
<keyword evidence="5" id="KW-1185">Reference proteome</keyword>
<evidence type="ECO:0000256" key="3">
    <source>
        <dbReference type="PROSITE-ProRule" id="PRU00339"/>
    </source>
</evidence>
<dbReference type="Pfam" id="PF13424">
    <property type="entry name" value="TPR_12"/>
    <property type="match status" value="2"/>
</dbReference>
<dbReference type="Proteomes" id="UP000005408">
    <property type="component" value="Unassembled WGS sequence"/>
</dbReference>
<keyword evidence="2 3" id="KW-0802">TPR repeat</keyword>
<dbReference type="InterPro" id="IPR011990">
    <property type="entry name" value="TPR-like_helical_dom_sf"/>
</dbReference>
<dbReference type="SUPFAM" id="SSF52540">
    <property type="entry name" value="P-loop containing nucleoside triphosphate hydrolases"/>
    <property type="match status" value="1"/>
</dbReference>
<evidence type="ECO:0000256" key="1">
    <source>
        <dbReference type="ARBA" id="ARBA00022737"/>
    </source>
</evidence>
<dbReference type="AlphaFoldDB" id="A0A8W8J928"/>
<dbReference type="InterPro" id="IPR027417">
    <property type="entry name" value="P-loop_NTPase"/>
</dbReference>
<evidence type="ECO:0000313" key="4">
    <source>
        <dbReference type="EnsemblMetazoa" id="G17700.1:cds"/>
    </source>
</evidence>
<dbReference type="PANTHER" id="PTHR45641:SF19">
    <property type="entry name" value="NEPHROCYSTIN-3"/>
    <property type="match status" value="1"/>
</dbReference>
<feature type="repeat" description="TPR" evidence="3">
    <location>
        <begin position="416"/>
        <end position="449"/>
    </location>
</feature>
<evidence type="ECO:0008006" key="6">
    <source>
        <dbReference type="Google" id="ProtNLM"/>
    </source>
</evidence>
<dbReference type="SUPFAM" id="SSF48452">
    <property type="entry name" value="TPR-like"/>
    <property type="match status" value="1"/>
</dbReference>